<evidence type="ECO:0000313" key="2">
    <source>
        <dbReference type="Proteomes" id="UP000596742"/>
    </source>
</evidence>
<dbReference type="EMBL" id="UYJE01009196">
    <property type="protein sequence ID" value="VDI71159.1"/>
    <property type="molecule type" value="Genomic_DNA"/>
</dbReference>
<keyword evidence="2" id="KW-1185">Reference proteome</keyword>
<dbReference type="AlphaFoldDB" id="A0A8B6H071"/>
<sequence length="173" mass="19946">MLKTLQCLCTKVEALEKKVYQDYNNVVDQRLKKIEVKISTESQNQTKSNDDNTHFIDTLVELTSQVSGLENKIDEMANISKIKQTNKGIKIEDSMKEPITHSGKNGEKELQINVETYNKFEILQNFSEDNVNTESSLNLDGQQYDQNKSNHAMIQDHHKHIKTDKSVHEEHSQ</sequence>
<accession>A0A8B6H071</accession>
<gene>
    <name evidence="1" type="ORF">MGAL_10B016655</name>
</gene>
<reference evidence="1" key="1">
    <citation type="submission" date="2018-11" db="EMBL/GenBank/DDBJ databases">
        <authorList>
            <person name="Alioto T."/>
            <person name="Alioto T."/>
        </authorList>
    </citation>
    <scope>NUCLEOTIDE SEQUENCE</scope>
</reference>
<dbReference type="Proteomes" id="UP000596742">
    <property type="component" value="Unassembled WGS sequence"/>
</dbReference>
<evidence type="ECO:0000313" key="1">
    <source>
        <dbReference type="EMBL" id="VDI71159.1"/>
    </source>
</evidence>
<proteinExistence type="predicted"/>
<name>A0A8B6H071_MYTGA</name>
<protein>
    <submittedName>
        <fullName evidence="1">Uncharacterized protein</fullName>
    </submittedName>
</protein>
<comment type="caution">
    <text evidence="1">The sequence shown here is derived from an EMBL/GenBank/DDBJ whole genome shotgun (WGS) entry which is preliminary data.</text>
</comment>
<organism evidence="1 2">
    <name type="scientific">Mytilus galloprovincialis</name>
    <name type="common">Mediterranean mussel</name>
    <dbReference type="NCBI Taxonomy" id="29158"/>
    <lineage>
        <taxon>Eukaryota</taxon>
        <taxon>Metazoa</taxon>
        <taxon>Spiralia</taxon>
        <taxon>Lophotrochozoa</taxon>
        <taxon>Mollusca</taxon>
        <taxon>Bivalvia</taxon>
        <taxon>Autobranchia</taxon>
        <taxon>Pteriomorphia</taxon>
        <taxon>Mytilida</taxon>
        <taxon>Mytiloidea</taxon>
        <taxon>Mytilidae</taxon>
        <taxon>Mytilinae</taxon>
        <taxon>Mytilus</taxon>
    </lineage>
</organism>